<feature type="transmembrane region" description="Helical" evidence="6">
    <location>
        <begin position="302"/>
        <end position="324"/>
    </location>
</feature>
<protein>
    <recommendedName>
        <fullName evidence="7">Major facilitator superfamily (MFS) profile domain-containing protein</fullName>
    </recommendedName>
</protein>
<keyword evidence="5 6" id="KW-0472">Membrane</keyword>
<evidence type="ECO:0000259" key="7">
    <source>
        <dbReference type="PROSITE" id="PS50850"/>
    </source>
</evidence>
<feature type="domain" description="Major facilitator superfamily (MFS) profile" evidence="7">
    <location>
        <begin position="1"/>
        <end position="430"/>
    </location>
</feature>
<dbReference type="GO" id="GO:0022857">
    <property type="term" value="F:transmembrane transporter activity"/>
    <property type="evidence" value="ECO:0007669"/>
    <property type="project" value="InterPro"/>
</dbReference>
<evidence type="ECO:0000256" key="2">
    <source>
        <dbReference type="ARBA" id="ARBA00022448"/>
    </source>
</evidence>
<feature type="transmembrane region" description="Helical" evidence="6">
    <location>
        <begin position="30"/>
        <end position="52"/>
    </location>
</feature>
<feature type="transmembrane region" description="Helical" evidence="6">
    <location>
        <begin position="230"/>
        <end position="251"/>
    </location>
</feature>
<sequence length="453" mass="48255">MTMNIYMLVNLFPYSGTMVKHLLSLDTNEVGFYAGYVASSFTFGRFLSGYFWGFVTDRLGRKPVIIMGLLSMITFSVLFGISRSYTMAITTRLVLGLTNGIMPALRTTLSEVCGKKHVVRGMTYTSAATAISLIFGTGIGGLLAQPALHYPGFFSATGLFGRFPFLLPNLMGAVMSVLTLILIVFFLPETKDYVEQHSGVADEVSVSKKGDEPGLLGPSGLLATPHVKMVLFLTCIISTVSIGFDEVYPLFAFSTPDVGGLGWSTVEIGKVLVMTGVLMACCQLLLFPPLIKMVGITTWQRLGCRIGIAAFLAIPAVNVFSWNFNSLVGVSVAANTLANCSCGAVDLALSIGSTTLVPSNMRGKLGGLFNTAESLGRFIGPAGYAIVYAWSVSPSTLDAFGGWVDHRFVFYASAAALALVAALAWRTLTTENLMKPDGCRGTDSNANVVGVSV</sequence>
<keyword evidence="9" id="KW-1185">Reference proteome</keyword>
<keyword evidence="4 6" id="KW-1133">Transmembrane helix</keyword>
<organism evidence="8 9">
    <name type="scientific">Ectocarpus siliculosus</name>
    <name type="common">Brown alga</name>
    <name type="synonym">Conferva siliculosa</name>
    <dbReference type="NCBI Taxonomy" id="2880"/>
    <lineage>
        <taxon>Eukaryota</taxon>
        <taxon>Sar</taxon>
        <taxon>Stramenopiles</taxon>
        <taxon>Ochrophyta</taxon>
        <taxon>PX clade</taxon>
        <taxon>Phaeophyceae</taxon>
        <taxon>Ectocarpales</taxon>
        <taxon>Ectocarpaceae</taxon>
        <taxon>Ectocarpus</taxon>
    </lineage>
</organism>
<dbReference type="eggNOG" id="KOG2615">
    <property type="taxonomic scope" value="Eukaryota"/>
</dbReference>
<feature type="transmembrane region" description="Helical" evidence="6">
    <location>
        <begin position="165"/>
        <end position="187"/>
    </location>
</feature>
<dbReference type="InParanoid" id="D7G0L9"/>
<dbReference type="OrthoDB" id="10262656at2759"/>
<name>D7G0L9_ECTSI</name>
<keyword evidence="2" id="KW-0813">Transport</keyword>
<dbReference type="PANTHER" id="PTHR23504:SF15">
    <property type="entry name" value="MAJOR FACILITATOR SUPERFAMILY (MFS) PROFILE DOMAIN-CONTAINING PROTEIN"/>
    <property type="match status" value="1"/>
</dbReference>
<keyword evidence="3 6" id="KW-0812">Transmembrane</keyword>
<dbReference type="EMBL" id="FN649760">
    <property type="protein sequence ID" value="CBJ33048.1"/>
    <property type="molecule type" value="Genomic_DNA"/>
</dbReference>
<feature type="transmembrane region" description="Helical" evidence="6">
    <location>
        <begin position="64"/>
        <end position="81"/>
    </location>
</feature>
<dbReference type="InterPro" id="IPR011701">
    <property type="entry name" value="MFS"/>
</dbReference>
<evidence type="ECO:0000256" key="1">
    <source>
        <dbReference type="ARBA" id="ARBA00004141"/>
    </source>
</evidence>
<dbReference type="PANTHER" id="PTHR23504">
    <property type="entry name" value="MAJOR FACILITATOR SUPERFAMILY DOMAIN-CONTAINING PROTEIN 10"/>
    <property type="match status" value="1"/>
</dbReference>
<feature type="transmembrane region" description="Helical" evidence="6">
    <location>
        <begin position="126"/>
        <end position="145"/>
    </location>
</feature>
<dbReference type="SUPFAM" id="SSF103473">
    <property type="entry name" value="MFS general substrate transporter"/>
    <property type="match status" value="1"/>
</dbReference>
<dbReference type="InterPro" id="IPR036259">
    <property type="entry name" value="MFS_trans_sf"/>
</dbReference>
<dbReference type="Proteomes" id="UP000002630">
    <property type="component" value="Unassembled WGS sequence"/>
</dbReference>
<dbReference type="InterPro" id="IPR020846">
    <property type="entry name" value="MFS_dom"/>
</dbReference>
<evidence type="ECO:0000256" key="5">
    <source>
        <dbReference type="ARBA" id="ARBA00023136"/>
    </source>
</evidence>
<feature type="transmembrane region" description="Helical" evidence="6">
    <location>
        <begin position="408"/>
        <end position="425"/>
    </location>
</feature>
<dbReference type="GO" id="GO:0016020">
    <property type="term" value="C:membrane"/>
    <property type="evidence" value="ECO:0007669"/>
    <property type="project" value="UniProtKB-SubCell"/>
</dbReference>
<evidence type="ECO:0000256" key="3">
    <source>
        <dbReference type="ARBA" id="ARBA00022692"/>
    </source>
</evidence>
<comment type="subcellular location">
    <subcellularLocation>
        <location evidence="1">Membrane</location>
        <topology evidence="1">Multi-pass membrane protein</topology>
    </subcellularLocation>
</comment>
<dbReference type="Gene3D" id="1.20.1250.20">
    <property type="entry name" value="MFS general substrate transporter like domains"/>
    <property type="match status" value="1"/>
</dbReference>
<reference evidence="8 9" key="1">
    <citation type="journal article" date="2010" name="Nature">
        <title>The Ectocarpus genome and the independent evolution of multicellularity in brown algae.</title>
        <authorList>
            <person name="Cock J.M."/>
            <person name="Sterck L."/>
            <person name="Rouze P."/>
            <person name="Scornet D."/>
            <person name="Allen A.E."/>
            <person name="Amoutzias G."/>
            <person name="Anthouard V."/>
            <person name="Artiguenave F."/>
            <person name="Aury J.M."/>
            <person name="Badger J.H."/>
            <person name="Beszteri B."/>
            <person name="Billiau K."/>
            <person name="Bonnet E."/>
            <person name="Bothwell J.H."/>
            <person name="Bowler C."/>
            <person name="Boyen C."/>
            <person name="Brownlee C."/>
            <person name="Carrano C.J."/>
            <person name="Charrier B."/>
            <person name="Cho G.Y."/>
            <person name="Coelho S.M."/>
            <person name="Collen J."/>
            <person name="Corre E."/>
            <person name="Da Silva C."/>
            <person name="Delage L."/>
            <person name="Delaroque N."/>
            <person name="Dittami S.M."/>
            <person name="Doulbeau S."/>
            <person name="Elias M."/>
            <person name="Farnham G."/>
            <person name="Gachon C.M."/>
            <person name="Gschloessl B."/>
            <person name="Heesch S."/>
            <person name="Jabbari K."/>
            <person name="Jubin C."/>
            <person name="Kawai H."/>
            <person name="Kimura K."/>
            <person name="Kloareg B."/>
            <person name="Kupper F.C."/>
            <person name="Lang D."/>
            <person name="Le Bail A."/>
            <person name="Leblanc C."/>
            <person name="Lerouge P."/>
            <person name="Lohr M."/>
            <person name="Lopez P.J."/>
            <person name="Martens C."/>
            <person name="Maumus F."/>
            <person name="Michel G."/>
            <person name="Miranda-Saavedra D."/>
            <person name="Morales J."/>
            <person name="Moreau H."/>
            <person name="Motomura T."/>
            <person name="Nagasato C."/>
            <person name="Napoli C.A."/>
            <person name="Nelson D.R."/>
            <person name="Nyvall-Collen P."/>
            <person name="Peters A.F."/>
            <person name="Pommier C."/>
            <person name="Potin P."/>
            <person name="Poulain J."/>
            <person name="Quesneville H."/>
            <person name="Read B."/>
            <person name="Rensing S.A."/>
            <person name="Ritter A."/>
            <person name="Rousvoal S."/>
            <person name="Samanta M."/>
            <person name="Samson G."/>
            <person name="Schroeder D.C."/>
            <person name="Segurens B."/>
            <person name="Strittmatter M."/>
            <person name="Tonon T."/>
            <person name="Tregear J.W."/>
            <person name="Valentin K."/>
            <person name="von Dassow P."/>
            <person name="Yamagishi T."/>
            <person name="Van de Peer Y."/>
            <person name="Wincker P."/>
        </authorList>
    </citation>
    <scope>NUCLEOTIDE SEQUENCE [LARGE SCALE GENOMIC DNA]</scope>
    <source>
        <strain evidence="9">Ec32 / CCAP1310/4</strain>
    </source>
</reference>
<feature type="transmembrane region" description="Helical" evidence="6">
    <location>
        <begin position="271"/>
        <end position="290"/>
    </location>
</feature>
<gene>
    <name evidence="8" type="ORF">Esi_0411_0016</name>
</gene>
<evidence type="ECO:0000256" key="4">
    <source>
        <dbReference type="ARBA" id="ARBA00022989"/>
    </source>
</evidence>
<evidence type="ECO:0000313" key="8">
    <source>
        <dbReference type="EMBL" id="CBJ33048.1"/>
    </source>
</evidence>
<dbReference type="AlphaFoldDB" id="D7G0L9"/>
<evidence type="ECO:0000256" key="6">
    <source>
        <dbReference type="SAM" id="Phobius"/>
    </source>
</evidence>
<proteinExistence type="predicted"/>
<dbReference type="PROSITE" id="PS50850">
    <property type="entry name" value="MFS"/>
    <property type="match status" value="1"/>
</dbReference>
<accession>D7G0L9</accession>
<evidence type="ECO:0000313" key="9">
    <source>
        <dbReference type="Proteomes" id="UP000002630"/>
    </source>
</evidence>
<dbReference type="Pfam" id="PF07690">
    <property type="entry name" value="MFS_1"/>
    <property type="match status" value="1"/>
</dbReference>